<dbReference type="PROSITE" id="PS00028">
    <property type="entry name" value="ZINC_FINGER_C2H2_1"/>
    <property type="match status" value="5"/>
</dbReference>
<dbReference type="Gene3D" id="3.30.160.60">
    <property type="entry name" value="Classic Zinc Finger"/>
    <property type="match status" value="2"/>
</dbReference>
<evidence type="ECO:0000259" key="6">
    <source>
        <dbReference type="PROSITE" id="PS50157"/>
    </source>
</evidence>
<dbReference type="InterPro" id="IPR013087">
    <property type="entry name" value="Znf_C2H2_type"/>
</dbReference>
<dbReference type="Proteomes" id="UP001153636">
    <property type="component" value="Chromosome 1"/>
</dbReference>
<organism evidence="7 8">
    <name type="scientific">Psylliodes chrysocephalus</name>
    <dbReference type="NCBI Taxonomy" id="3402493"/>
    <lineage>
        <taxon>Eukaryota</taxon>
        <taxon>Metazoa</taxon>
        <taxon>Ecdysozoa</taxon>
        <taxon>Arthropoda</taxon>
        <taxon>Hexapoda</taxon>
        <taxon>Insecta</taxon>
        <taxon>Pterygota</taxon>
        <taxon>Neoptera</taxon>
        <taxon>Endopterygota</taxon>
        <taxon>Coleoptera</taxon>
        <taxon>Polyphaga</taxon>
        <taxon>Cucujiformia</taxon>
        <taxon>Chrysomeloidea</taxon>
        <taxon>Chrysomelidae</taxon>
        <taxon>Galerucinae</taxon>
        <taxon>Alticini</taxon>
        <taxon>Psylliodes</taxon>
    </lineage>
</organism>
<keyword evidence="8" id="KW-1185">Reference proteome</keyword>
<dbReference type="PANTHER" id="PTHR24409:SF295">
    <property type="entry name" value="AZ2-RELATED"/>
    <property type="match status" value="1"/>
</dbReference>
<accession>A0A9P0CI68</accession>
<keyword evidence="4" id="KW-0862">Zinc</keyword>
<evidence type="ECO:0000313" key="8">
    <source>
        <dbReference type="Proteomes" id="UP001153636"/>
    </source>
</evidence>
<feature type="domain" description="C2H2-type" evidence="6">
    <location>
        <begin position="337"/>
        <end position="365"/>
    </location>
</feature>
<gene>
    <name evidence="7" type="ORF">PSYICH_LOCUS622</name>
</gene>
<evidence type="ECO:0000256" key="2">
    <source>
        <dbReference type="ARBA" id="ARBA00022737"/>
    </source>
</evidence>
<evidence type="ECO:0000256" key="4">
    <source>
        <dbReference type="ARBA" id="ARBA00022833"/>
    </source>
</evidence>
<name>A0A9P0CI68_9CUCU</name>
<dbReference type="GO" id="GO:0005634">
    <property type="term" value="C:nucleus"/>
    <property type="evidence" value="ECO:0007669"/>
    <property type="project" value="TreeGrafter"/>
</dbReference>
<dbReference type="InterPro" id="IPR036236">
    <property type="entry name" value="Znf_C2H2_sf"/>
</dbReference>
<feature type="domain" description="C2H2-type" evidence="6">
    <location>
        <begin position="248"/>
        <end position="272"/>
    </location>
</feature>
<feature type="domain" description="C2H2-type" evidence="6">
    <location>
        <begin position="180"/>
        <end position="208"/>
    </location>
</feature>
<protein>
    <recommendedName>
        <fullName evidence="6">C2H2-type domain-containing protein</fullName>
    </recommendedName>
</protein>
<sequence length="391" mass="45122">MAEHSLDCSVEGNIEEDDEDFIRPEVIYEQDLNDQSESNHSNGLSQLGSLVEYVYDENQVQTNDDDDEDVYIKEEYLDVDIADTHFDIQYQHEDELTDGQDIIQPMMPFFLSSSPVFTIMNENDEVGETIILQIENETEEPVVSPKPIKPPSIPIPDEVRESTLQMVLCLSKTNSVVDTYTCEICNHCYGCLNCLKSHYETMHLGNTVISQYKCKFSTNVSKGLHCPVCKLIFDTRSNTMDHYITHAVACDICGSGFDRQKYLTEHLRTAHSKGSFDVWYDCELCKLTYQYGSSLSKHYQKFHKLILCVECNMKFENVTDLEEHEISHRQKAAVLPFACSKCDKAFAQISEIAVHIRQDHNHKRKMEEFETLYVISNKNRKPFKSVRKKLK</sequence>
<evidence type="ECO:0000313" key="7">
    <source>
        <dbReference type="EMBL" id="CAH1099639.1"/>
    </source>
</evidence>
<dbReference type="PANTHER" id="PTHR24409">
    <property type="entry name" value="ZINC FINGER PROTEIN 142"/>
    <property type="match status" value="1"/>
</dbReference>
<reference evidence="7" key="1">
    <citation type="submission" date="2022-01" db="EMBL/GenBank/DDBJ databases">
        <authorList>
            <person name="King R."/>
        </authorList>
    </citation>
    <scope>NUCLEOTIDE SEQUENCE</scope>
</reference>
<dbReference type="PROSITE" id="PS50157">
    <property type="entry name" value="ZINC_FINGER_C2H2_2"/>
    <property type="match status" value="5"/>
</dbReference>
<keyword evidence="3 5" id="KW-0863">Zinc-finger</keyword>
<evidence type="ECO:0000256" key="1">
    <source>
        <dbReference type="ARBA" id="ARBA00022723"/>
    </source>
</evidence>
<dbReference type="OrthoDB" id="6711955at2759"/>
<dbReference type="AlphaFoldDB" id="A0A9P0CI68"/>
<keyword evidence="1" id="KW-0479">Metal-binding</keyword>
<dbReference type="GO" id="GO:0008270">
    <property type="term" value="F:zinc ion binding"/>
    <property type="evidence" value="ECO:0007669"/>
    <property type="project" value="UniProtKB-KW"/>
</dbReference>
<proteinExistence type="predicted"/>
<keyword evidence="2" id="KW-0677">Repeat</keyword>
<evidence type="ECO:0000256" key="5">
    <source>
        <dbReference type="PROSITE-ProRule" id="PRU00042"/>
    </source>
</evidence>
<feature type="domain" description="C2H2-type" evidence="6">
    <location>
        <begin position="306"/>
        <end position="333"/>
    </location>
</feature>
<dbReference type="SUPFAM" id="SSF57667">
    <property type="entry name" value="beta-beta-alpha zinc fingers"/>
    <property type="match status" value="2"/>
</dbReference>
<dbReference type="SMART" id="SM00355">
    <property type="entry name" value="ZnF_C2H2"/>
    <property type="match status" value="6"/>
</dbReference>
<dbReference type="GO" id="GO:0000977">
    <property type="term" value="F:RNA polymerase II transcription regulatory region sequence-specific DNA binding"/>
    <property type="evidence" value="ECO:0007669"/>
    <property type="project" value="TreeGrafter"/>
</dbReference>
<feature type="domain" description="C2H2-type" evidence="6">
    <location>
        <begin position="280"/>
        <end position="303"/>
    </location>
</feature>
<dbReference type="Pfam" id="PF00096">
    <property type="entry name" value="zf-C2H2"/>
    <property type="match status" value="2"/>
</dbReference>
<dbReference type="GO" id="GO:0000981">
    <property type="term" value="F:DNA-binding transcription factor activity, RNA polymerase II-specific"/>
    <property type="evidence" value="ECO:0007669"/>
    <property type="project" value="TreeGrafter"/>
</dbReference>
<evidence type="ECO:0000256" key="3">
    <source>
        <dbReference type="ARBA" id="ARBA00022771"/>
    </source>
</evidence>
<dbReference type="EMBL" id="OV651813">
    <property type="protein sequence ID" value="CAH1099639.1"/>
    <property type="molecule type" value="Genomic_DNA"/>
</dbReference>